<evidence type="ECO:0000256" key="11">
    <source>
        <dbReference type="ARBA" id="ARBA00023136"/>
    </source>
</evidence>
<dbReference type="GO" id="GO:0050136">
    <property type="term" value="F:NADH dehydrogenase (quinone) (non-electrogenic) activity"/>
    <property type="evidence" value="ECO:0007669"/>
    <property type="project" value="UniProtKB-UniRule"/>
</dbReference>
<comment type="similarity">
    <text evidence="2 12 13">Belongs to the complex I subunit 3 family.</text>
</comment>
<dbReference type="Gene3D" id="1.20.58.1610">
    <property type="entry name" value="NADH:ubiquinone/plastoquinone oxidoreductase, chain 3"/>
    <property type="match status" value="1"/>
</dbReference>
<dbReference type="InterPro" id="IPR023043">
    <property type="entry name" value="NAD(P)H_OxRDtase_bac/plastid"/>
</dbReference>
<evidence type="ECO:0000256" key="2">
    <source>
        <dbReference type="ARBA" id="ARBA00008472"/>
    </source>
</evidence>
<dbReference type="GO" id="GO:0030964">
    <property type="term" value="C:NADH dehydrogenase complex"/>
    <property type="evidence" value="ECO:0007669"/>
    <property type="project" value="TreeGrafter"/>
</dbReference>
<dbReference type="GO" id="GO:0005886">
    <property type="term" value="C:plasma membrane"/>
    <property type="evidence" value="ECO:0007669"/>
    <property type="project" value="UniProtKB-SubCell"/>
</dbReference>
<sequence length="137" mass="15397">MFATSLTSQDTWTLLFYTLAVLLLTATMLAVSHFLGPRHHDRATDEPFESGIVSAGSARLRLSINYFVVAILFVIFDLEVIFLYAWAVAFDAVGLAGFVEALIFMLILLAALLYLWREGALDWGPHQHSLKDEERHP</sequence>
<evidence type="ECO:0000256" key="6">
    <source>
        <dbReference type="ARBA" id="ARBA00022719"/>
    </source>
</evidence>
<organism evidence="14 15">
    <name type="scientific">Marinobacterium aestuarii</name>
    <dbReference type="NCBI Taxonomy" id="1821621"/>
    <lineage>
        <taxon>Bacteria</taxon>
        <taxon>Pseudomonadati</taxon>
        <taxon>Pseudomonadota</taxon>
        <taxon>Gammaproteobacteria</taxon>
        <taxon>Oceanospirillales</taxon>
        <taxon>Oceanospirillaceae</taxon>
        <taxon>Marinobacterium</taxon>
    </lineage>
</organism>
<dbReference type="InterPro" id="IPR038430">
    <property type="entry name" value="NDAH_ubi_oxred_su3_sf"/>
</dbReference>
<evidence type="ECO:0000256" key="1">
    <source>
        <dbReference type="ARBA" id="ARBA00004141"/>
    </source>
</evidence>
<accession>A0A1A9ETQ7</accession>
<evidence type="ECO:0000313" key="15">
    <source>
        <dbReference type="Proteomes" id="UP000078070"/>
    </source>
</evidence>
<evidence type="ECO:0000256" key="13">
    <source>
        <dbReference type="RuleBase" id="RU003639"/>
    </source>
</evidence>
<keyword evidence="5 12" id="KW-0812">Transmembrane</keyword>
<dbReference type="KEGG" id="mars:A8C75_01615"/>
<keyword evidence="11 12" id="KW-0472">Membrane</keyword>
<reference evidence="15" key="1">
    <citation type="submission" date="2016-05" db="EMBL/GenBank/DDBJ databases">
        <authorList>
            <person name="Baek K."/>
            <person name="Yang S.-J."/>
        </authorList>
    </citation>
    <scope>NUCLEOTIDE SEQUENCE [LARGE SCALE GENOMIC DNA]</scope>
    <source>
        <strain evidence="15">ST58-10</strain>
    </source>
</reference>
<evidence type="ECO:0000313" key="14">
    <source>
        <dbReference type="EMBL" id="ANG61286.1"/>
    </source>
</evidence>
<dbReference type="InterPro" id="IPR000440">
    <property type="entry name" value="NADH_UbQ/plastoQ_OxRdtase_su3"/>
</dbReference>
<comment type="subcellular location">
    <subcellularLocation>
        <location evidence="12 13">Cell membrane</location>
        <topology evidence="12 13">Multi-pass membrane protein</topology>
    </subcellularLocation>
    <subcellularLocation>
        <location evidence="1">Membrane</location>
        <topology evidence="1">Multi-pass membrane protein</topology>
    </subcellularLocation>
</comment>
<keyword evidence="15" id="KW-1185">Reference proteome</keyword>
<dbReference type="Proteomes" id="UP000078070">
    <property type="component" value="Chromosome"/>
</dbReference>
<dbReference type="PANTHER" id="PTHR11058">
    <property type="entry name" value="NADH-UBIQUINONE OXIDOREDUCTASE CHAIN 3"/>
    <property type="match status" value="1"/>
</dbReference>
<dbReference type="Pfam" id="PF00507">
    <property type="entry name" value="Oxidored_q4"/>
    <property type="match status" value="1"/>
</dbReference>
<dbReference type="RefSeq" id="WP_067377171.1">
    <property type="nucleotide sequence ID" value="NZ_CP015839.1"/>
</dbReference>
<keyword evidence="4 12" id="KW-1003">Cell membrane</keyword>
<keyword evidence="10 12" id="KW-0830">Ubiquinone</keyword>
<keyword evidence="8 12" id="KW-1133">Transmembrane helix</keyword>
<keyword evidence="6 12" id="KW-0874">Quinone</keyword>
<keyword evidence="7 12" id="KW-1278">Translocase</keyword>
<dbReference type="HAMAP" id="MF_01394">
    <property type="entry name" value="NDH1_NuoA"/>
    <property type="match status" value="1"/>
</dbReference>
<comment type="subunit">
    <text evidence="12">NDH-1 is composed of 14 different subunits. Subunits NuoA, H, J, K, L, M, N constitute the membrane sector of the complex.</text>
</comment>
<dbReference type="AlphaFoldDB" id="A0A1A9ETQ7"/>
<evidence type="ECO:0000256" key="12">
    <source>
        <dbReference type="HAMAP-Rule" id="MF_01394"/>
    </source>
</evidence>
<feature type="transmembrane region" description="Helical" evidence="12">
    <location>
        <begin position="64"/>
        <end position="87"/>
    </location>
</feature>
<evidence type="ECO:0000256" key="3">
    <source>
        <dbReference type="ARBA" id="ARBA00022448"/>
    </source>
</evidence>
<proteinExistence type="inferred from homology"/>
<comment type="function">
    <text evidence="12">NDH-1 shuttles electrons from NADH, via FMN and iron-sulfur (Fe-S) centers, to quinones in the respiratory chain. The immediate electron acceptor for the enzyme in this species is believed to be ubiquinone. Couples the redox reaction to proton translocation (for every two electrons transferred, four hydrogen ions are translocated across the cytoplasmic membrane), and thus conserves the redox energy in a proton gradient.</text>
</comment>
<dbReference type="GO" id="GO:0008137">
    <property type="term" value="F:NADH dehydrogenase (ubiquinone) activity"/>
    <property type="evidence" value="ECO:0007669"/>
    <property type="project" value="InterPro"/>
</dbReference>
<dbReference type="OrthoDB" id="9791970at2"/>
<keyword evidence="3 12" id="KW-0813">Transport</keyword>
<evidence type="ECO:0000256" key="8">
    <source>
        <dbReference type="ARBA" id="ARBA00022989"/>
    </source>
</evidence>
<evidence type="ECO:0000256" key="9">
    <source>
        <dbReference type="ARBA" id="ARBA00023027"/>
    </source>
</evidence>
<feature type="transmembrane region" description="Helical" evidence="12">
    <location>
        <begin position="93"/>
        <end position="116"/>
    </location>
</feature>
<evidence type="ECO:0000256" key="4">
    <source>
        <dbReference type="ARBA" id="ARBA00022475"/>
    </source>
</evidence>
<dbReference type="EMBL" id="CP015839">
    <property type="protein sequence ID" value="ANG61286.1"/>
    <property type="molecule type" value="Genomic_DNA"/>
</dbReference>
<comment type="catalytic activity">
    <reaction evidence="12 13">
        <text>a quinone + NADH + 5 H(+)(in) = a quinol + NAD(+) + 4 H(+)(out)</text>
        <dbReference type="Rhea" id="RHEA:57888"/>
        <dbReference type="ChEBI" id="CHEBI:15378"/>
        <dbReference type="ChEBI" id="CHEBI:24646"/>
        <dbReference type="ChEBI" id="CHEBI:57540"/>
        <dbReference type="ChEBI" id="CHEBI:57945"/>
        <dbReference type="ChEBI" id="CHEBI:132124"/>
    </reaction>
</comment>
<feature type="transmembrane region" description="Helical" evidence="12">
    <location>
        <begin position="12"/>
        <end position="35"/>
    </location>
</feature>
<evidence type="ECO:0000256" key="10">
    <source>
        <dbReference type="ARBA" id="ARBA00023075"/>
    </source>
</evidence>
<evidence type="ECO:0000256" key="5">
    <source>
        <dbReference type="ARBA" id="ARBA00022692"/>
    </source>
</evidence>
<dbReference type="EC" id="7.1.1.-" evidence="12"/>
<reference evidence="14 15" key="2">
    <citation type="journal article" date="2018" name="Int. J. Syst. Evol. Microbiol.">
        <title>Marinobacterium aestuarii sp. nov., a benzene-degrading marine bacterium isolated from estuary sediment.</title>
        <authorList>
            <person name="Bae S.S."/>
            <person name="Jung J."/>
            <person name="Chung D."/>
            <person name="Baek K."/>
        </authorList>
    </citation>
    <scope>NUCLEOTIDE SEQUENCE [LARGE SCALE GENOMIC DNA]</scope>
    <source>
        <strain evidence="14 15">ST58-10</strain>
    </source>
</reference>
<dbReference type="GO" id="GO:0048038">
    <property type="term" value="F:quinone binding"/>
    <property type="evidence" value="ECO:0007669"/>
    <property type="project" value="UniProtKB-KW"/>
</dbReference>
<keyword evidence="9 12" id="KW-0520">NAD</keyword>
<name>A0A1A9ETQ7_9GAMM</name>
<evidence type="ECO:0000256" key="7">
    <source>
        <dbReference type="ARBA" id="ARBA00022967"/>
    </source>
</evidence>
<dbReference type="STRING" id="1821621.A8C75_01615"/>
<gene>
    <name evidence="12" type="primary">nuoA</name>
    <name evidence="14" type="ORF">A8C75_01615</name>
</gene>
<dbReference type="PANTHER" id="PTHR11058:SF21">
    <property type="entry name" value="NADH-QUINONE OXIDOREDUCTASE SUBUNIT A"/>
    <property type="match status" value="1"/>
</dbReference>
<protein>
    <recommendedName>
        <fullName evidence="12">NADH-quinone oxidoreductase subunit A</fullName>
        <ecNumber evidence="12">7.1.1.-</ecNumber>
    </recommendedName>
    <alternativeName>
        <fullName evidence="12">NADH dehydrogenase I subunit A</fullName>
    </alternativeName>
    <alternativeName>
        <fullName evidence="12">NDH-1 subunit A</fullName>
    </alternativeName>
    <alternativeName>
        <fullName evidence="12">NUO1</fullName>
    </alternativeName>
</protein>